<evidence type="ECO:0000313" key="4">
    <source>
        <dbReference type="EMBL" id="PRZ44346.1"/>
    </source>
</evidence>
<dbReference type="InterPro" id="IPR041490">
    <property type="entry name" value="KstR2_TetR_C"/>
</dbReference>
<feature type="DNA-binding region" description="H-T-H motif" evidence="2">
    <location>
        <begin position="40"/>
        <end position="59"/>
    </location>
</feature>
<dbReference type="InterPro" id="IPR001647">
    <property type="entry name" value="HTH_TetR"/>
</dbReference>
<dbReference type="PROSITE" id="PS50977">
    <property type="entry name" value="HTH_TETR_2"/>
    <property type="match status" value="1"/>
</dbReference>
<protein>
    <submittedName>
        <fullName evidence="4">TetR family transcriptional regulator</fullName>
    </submittedName>
</protein>
<accession>A0A2T1A6X3</accession>
<dbReference type="Pfam" id="PF00440">
    <property type="entry name" value="TetR_N"/>
    <property type="match status" value="1"/>
</dbReference>
<keyword evidence="5" id="KW-1185">Reference proteome</keyword>
<proteinExistence type="predicted"/>
<name>A0A2T1A6X3_9ACTN</name>
<dbReference type="SUPFAM" id="SSF46689">
    <property type="entry name" value="Homeodomain-like"/>
    <property type="match status" value="1"/>
</dbReference>
<dbReference type="InterPro" id="IPR036271">
    <property type="entry name" value="Tet_transcr_reg_TetR-rel_C_sf"/>
</dbReference>
<dbReference type="AlphaFoldDB" id="A0A2T1A6X3"/>
<evidence type="ECO:0000313" key="5">
    <source>
        <dbReference type="Proteomes" id="UP000237752"/>
    </source>
</evidence>
<dbReference type="Proteomes" id="UP000237752">
    <property type="component" value="Unassembled WGS sequence"/>
</dbReference>
<dbReference type="OrthoDB" id="9179041at2"/>
<feature type="domain" description="HTH tetR-type" evidence="3">
    <location>
        <begin position="17"/>
        <end position="77"/>
    </location>
</feature>
<keyword evidence="1 2" id="KW-0238">DNA-binding</keyword>
<dbReference type="SUPFAM" id="SSF48498">
    <property type="entry name" value="Tetracyclin repressor-like, C-terminal domain"/>
    <property type="match status" value="1"/>
</dbReference>
<sequence>MAAKSPQRQPVVGGRAAVSPTAVREAALTLFAERGYHGTALSQIAKALDIQTPSLYNHMASKQDLLVAILQDTTDRVLAEYDAAVDGVEDVGERLSAATYTYALRHATHPREAVIVNRDATAIDEPVRAAVYAKRRKHADDFRELIQKGVESGRFDVENATVAAFAILEMCVSIARWFDPDGPVSAEEIARQHGEFALRIVGVRSALSACSDGAS</sequence>
<reference evidence="4 5" key="1">
    <citation type="submission" date="2018-03" db="EMBL/GenBank/DDBJ databases">
        <title>Genomic Encyclopedia of Archaeal and Bacterial Type Strains, Phase II (KMG-II): from individual species to whole genera.</title>
        <authorList>
            <person name="Goeker M."/>
        </authorList>
    </citation>
    <scope>NUCLEOTIDE SEQUENCE [LARGE SCALE GENOMIC DNA]</scope>
    <source>
        <strain evidence="4 5">DSM 100065</strain>
    </source>
</reference>
<dbReference type="Gene3D" id="1.10.357.10">
    <property type="entry name" value="Tetracycline Repressor, domain 2"/>
    <property type="match status" value="1"/>
</dbReference>
<evidence type="ECO:0000256" key="1">
    <source>
        <dbReference type="ARBA" id="ARBA00023125"/>
    </source>
</evidence>
<organism evidence="4 5">
    <name type="scientific">Antricoccus suffuscus</name>
    <dbReference type="NCBI Taxonomy" id="1629062"/>
    <lineage>
        <taxon>Bacteria</taxon>
        <taxon>Bacillati</taxon>
        <taxon>Actinomycetota</taxon>
        <taxon>Actinomycetes</taxon>
        <taxon>Geodermatophilales</taxon>
        <taxon>Antricoccaceae</taxon>
        <taxon>Antricoccus</taxon>
    </lineage>
</organism>
<dbReference type="GO" id="GO:0000976">
    <property type="term" value="F:transcription cis-regulatory region binding"/>
    <property type="evidence" value="ECO:0007669"/>
    <property type="project" value="TreeGrafter"/>
</dbReference>
<evidence type="ECO:0000256" key="2">
    <source>
        <dbReference type="PROSITE-ProRule" id="PRU00335"/>
    </source>
</evidence>
<evidence type="ECO:0000259" key="3">
    <source>
        <dbReference type="PROSITE" id="PS50977"/>
    </source>
</evidence>
<dbReference type="InterPro" id="IPR009057">
    <property type="entry name" value="Homeodomain-like_sf"/>
</dbReference>
<gene>
    <name evidence="4" type="ORF">CLV47_101472</name>
</gene>
<comment type="caution">
    <text evidence="4">The sequence shown here is derived from an EMBL/GenBank/DDBJ whole genome shotgun (WGS) entry which is preliminary data.</text>
</comment>
<dbReference type="EMBL" id="PVUE01000001">
    <property type="protein sequence ID" value="PRZ44346.1"/>
    <property type="molecule type" value="Genomic_DNA"/>
</dbReference>
<dbReference type="RefSeq" id="WP_106347367.1">
    <property type="nucleotide sequence ID" value="NZ_PVUE01000001.1"/>
</dbReference>
<dbReference type="Pfam" id="PF17932">
    <property type="entry name" value="TetR_C_24"/>
    <property type="match status" value="1"/>
</dbReference>
<dbReference type="PANTHER" id="PTHR30055:SF200">
    <property type="entry name" value="HTH-TYPE TRANSCRIPTIONAL REPRESSOR BDCR"/>
    <property type="match status" value="1"/>
</dbReference>
<dbReference type="GO" id="GO:0003700">
    <property type="term" value="F:DNA-binding transcription factor activity"/>
    <property type="evidence" value="ECO:0007669"/>
    <property type="project" value="TreeGrafter"/>
</dbReference>
<dbReference type="InterPro" id="IPR050109">
    <property type="entry name" value="HTH-type_TetR-like_transc_reg"/>
</dbReference>
<dbReference type="PRINTS" id="PR00455">
    <property type="entry name" value="HTHTETR"/>
</dbReference>
<dbReference type="PANTHER" id="PTHR30055">
    <property type="entry name" value="HTH-TYPE TRANSCRIPTIONAL REGULATOR RUTR"/>
    <property type="match status" value="1"/>
</dbReference>